<keyword evidence="3" id="KW-1185">Reference proteome</keyword>
<sequence>MVGPEVKKTSVVIVISIGAVGMGWWLDEPDPTLLSLRIGQHYDEVVKGSTYPVVNGYGNPHDDESGAGWTFIDKPAVVIEFNDPQHGFLLPPTKFASVAYEREKVSSLTTSPMLEALPFEETVDMVERLQAQFRHRGWTPWQEDGSDWFDTSPAGRRRLSEQLAADYSVINTLQIPSRYWMSVTIKCALHCGETQEAARFLIDIGVISDPGISNSRLGNRGRDILAESTILASCDVGVDGAREVKLISQSEADGQYSFYLQEGSKNKRPLFDMDDAIGDAVHSNCVGNTVRVLNVFLPGKMKRGVLVYDDPVLKKLTKLEWTNETAPRYIYVAKDTVIMAFSGAAKPTPHTLRYFFYRINAGNDTIFQYWESDELFPGTGFQVFKPSGNPDGP</sequence>
<evidence type="ECO:0000313" key="2">
    <source>
        <dbReference type="EMBL" id="MFC3458599.1"/>
    </source>
</evidence>
<comment type="caution">
    <text evidence="2">The sequence shown here is derived from an EMBL/GenBank/DDBJ whole genome shotgun (WGS) entry which is preliminary data.</text>
</comment>
<gene>
    <name evidence="2" type="ORF">ACFOPH_10125</name>
</gene>
<dbReference type="EMBL" id="JBHRVV010000001">
    <property type="protein sequence ID" value="MFC3458599.1"/>
    <property type="molecule type" value="Genomic_DNA"/>
</dbReference>
<evidence type="ECO:0000313" key="3">
    <source>
        <dbReference type="Proteomes" id="UP001595665"/>
    </source>
</evidence>
<protein>
    <submittedName>
        <fullName evidence="2">Uncharacterized protein</fullName>
    </submittedName>
</protein>
<dbReference type="RefSeq" id="WP_379735055.1">
    <property type="nucleotide sequence ID" value="NZ_JBHRVV010000001.1"/>
</dbReference>
<name>A0ABV7PHI7_9BURK</name>
<organism evidence="2 3">
    <name type="scientific">Massilia haematophila</name>
    <dbReference type="NCBI Taxonomy" id="457923"/>
    <lineage>
        <taxon>Bacteria</taxon>
        <taxon>Pseudomonadati</taxon>
        <taxon>Pseudomonadota</taxon>
        <taxon>Betaproteobacteria</taxon>
        <taxon>Burkholderiales</taxon>
        <taxon>Oxalobacteraceae</taxon>
        <taxon>Telluria group</taxon>
        <taxon>Massilia</taxon>
    </lineage>
</organism>
<keyword evidence="1" id="KW-0812">Transmembrane</keyword>
<keyword evidence="1" id="KW-0472">Membrane</keyword>
<feature type="transmembrane region" description="Helical" evidence="1">
    <location>
        <begin position="9"/>
        <end position="26"/>
    </location>
</feature>
<keyword evidence="1" id="KW-1133">Transmembrane helix</keyword>
<accession>A0ABV7PHI7</accession>
<reference evidence="3" key="1">
    <citation type="journal article" date="2019" name="Int. J. Syst. Evol. Microbiol.">
        <title>The Global Catalogue of Microorganisms (GCM) 10K type strain sequencing project: providing services to taxonomists for standard genome sequencing and annotation.</title>
        <authorList>
            <consortium name="The Broad Institute Genomics Platform"/>
            <consortium name="The Broad Institute Genome Sequencing Center for Infectious Disease"/>
            <person name="Wu L."/>
            <person name="Ma J."/>
        </authorList>
    </citation>
    <scope>NUCLEOTIDE SEQUENCE [LARGE SCALE GENOMIC DNA]</scope>
    <source>
        <strain evidence="3">CCM 7480</strain>
    </source>
</reference>
<evidence type="ECO:0000256" key="1">
    <source>
        <dbReference type="SAM" id="Phobius"/>
    </source>
</evidence>
<dbReference type="Proteomes" id="UP001595665">
    <property type="component" value="Unassembled WGS sequence"/>
</dbReference>
<proteinExistence type="predicted"/>